<keyword evidence="5" id="KW-0418">Kinase</keyword>
<evidence type="ECO:0000313" key="10">
    <source>
        <dbReference type="Proteomes" id="UP000002009"/>
    </source>
</evidence>
<dbReference type="RefSeq" id="XP_002502268.1">
    <property type="nucleotide sequence ID" value="XM_002502222.1"/>
</dbReference>
<feature type="region of interest" description="Disordered" evidence="8">
    <location>
        <begin position="28"/>
        <end position="67"/>
    </location>
</feature>
<dbReference type="InterPro" id="IPR027417">
    <property type="entry name" value="P-loop_NTPase"/>
</dbReference>
<dbReference type="SUPFAM" id="SSF52540">
    <property type="entry name" value="P-loop containing nucleoside triphosphate hydrolases"/>
    <property type="match status" value="1"/>
</dbReference>
<dbReference type="InParanoid" id="C1E709"/>
<evidence type="ECO:0000256" key="2">
    <source>
        <dbReference type="ARBA" id="ARBA00022605"/>
    </source>
</evidence>
<evidence type="ECO:0000256" key="1">
    <source>
        <dbReference type="ARBA" id="ARBA00006997"/>
    </source>
</evidence>
<accession>C1E709</accession>
<dbReference type="PANTHER" id="PTHR21087:SF16">
    <property type="entry name" value="SHIKIMATE KINASE 1, CHLOROPLASTIC"/>
    <property type="match status" value="1"/>
</dbReference>
<keyword evidence="4" id="KW-0547">Nucleotide-binding</keyword>
<keyword evidence="3" id="KW-0808">Transferase</keyword>
<evidence type="ECO:0000256" key="5">
    <source>
        <dbReference type="ARBA" id="ARBA00022777"/>
    </source>
</evidence>
<comment type="similarity">
    <text evidence="1">Belongs to the shikimate kinase family.</text>
</comment>
<dbReference type="Gene3D" id="3.40.50.300">
    <property type="entry name" value="P-loop containing nucleotide triphosphate hydrolases"/>
    <property type="match status" value="1"/>
</dbReference>
<dbReference type="Proteomes" id="UP000002009">
    <property type="component" value="Chromosome 5"/>
</dbReference>
<gene>
    <name evidence="9" type="ORF">MICPUN_58843</name>
</gene>
<keyword evidence="2" id="KW-0028">Amino-acid biosynthesis</keyword>
<proteinExistence type="inferred from homology"/>
<dbReference type="InterPro" id="IPR031322">
    <property type="entry name" value="Shikimate/glucono_kinase"/>
</dbReference>
<dbReference type="STRING" id="296587.C1E709"/>
<dbReference type="Pfam" id="PF01202">
    <property type="entry name" value="SKI"/>
    <property type="match status" value="1"/>
</dbReference>
<evidence type="ECO:0000256" key="4">
    <source>
        <dbReference type="ARBA" id="ARBA00022741"/>
    </source>
</evidence>
<dbReference type="KEGG" id="mis:MICPUN_58843"/>
<dbReference type="GO" id="GO:0008652">
    <property type="term" value="P:amino acid biosynthetic process"/>
    <property type="evidence" value="ECO:0007669"/>
    <property type="project" value="UniProtKB-KW"/>
</dbReference>
<dbReference type="EMBL" id="CP001326">
    <property type="protein sequence ID" value="ACO63526.1"/>
    <property type="molecule type" value="Genomic_DNA"/>
</dbReference>
<evidence type="ECO:0000313" key="9">
    <source>
        <dbReference type="EMBL" id="ACO63526.1"/>
    </source>
</evidence>
<feature type="compositionally biased region" description="Polar residues" evidence="8">
    <location>
        <begin position="43"/>
        <end position="64"/>
    </location>
</feature>
<dbReference type="GO" id="GO:0005829">
    <property type="term" value="C:cytosol"/>
    <property type="evidence" value="ECO:0007669"/>
    <property type="project" value="TreeGrafter"/>
</dbReference>
<evidence type="ECO:0000256" key="7">
    <source>
        <dbReference type="ARBA" id="ARBA00023141"/>
    </source>
</evidence>
<evidence type="ECO:0008006" key="11">
    <source>
        <dbReference type="Google" id="ProtNLM"/>
    </source>
</evidence>
<dbReference type="PANTHER" id="PTHR21087">
    <property type="entry name" value="SHIKIMATE KINASE"/>
    <property type="match status" value="1"/>
</dbReference>
<feature type="compositionally biased region" description="Acidic residues" evidence="8">
    <location>
        <begin position="271"/>
        <end position="281"/>
    </location>
</feature>
<evidence type="ECO:0000256" key="6">
    <source>
        <dbReference type="ARBA" id="ARBA00022840"/>
    </source>
</evidence>
<dbReference type="eggNOG" id="KOG0692">
    <property type="taxonomic scope" value="Eukaryota"/>
</dbReference>
<dbReference type="GeneID" id="8243926"/>
<dbReference type="GO" id="GO:0004765">
    <property type="term" value="F:shikimate kinase activity"/>
    <property type="evidence" value="ECO:0007669"/>
    <property type="project" value="TreeGrafter"/>
</dbReference>
<dbReference type="AlphaFoldDB" id="C1E709"/>
<name>C1E709_MICCC</name>
<feature type="region of interest" description="Disordered" evidence="8">
    <location>
        <begin position="259"/>
        <end position="281"/>
    </location>
</feature>
<dbReference type="PRINTS" id="PR01100">
    <property type="entry name" value="SHIKIMTKNASE"/>
</dbReference>
<dbReference type="GO" id="GO:0009073">
    <property type="term" value="P:aromatic amino acid family biosynthetic process"/>
    <property type="evidence" value="ECO:0007669"/>
    <property type="project" value="UniProtKB-KW"/>
</dbReference>
<keyword evidence="6" id="KW-0067">ATP-binding</keyword>
<reference evidence="9 10" key="1">
    <citation type="journal article" date="2009" name="Science">
        <title>Green evolution and dynamic adaptations revealed by genomes of the marine picoeukaryotes Micromonas.</title>
        <authorList>
            <person name="Worden A.Z."/>
            <person name="Lee J.H."/>
            <person name="Mock T."/>
            <person name="Rouze P."/>
            <person name="Simmons M.P."/>
            <person name="Aerts A.L."/>
            <person name="Allen A.E."/>
            <person name="Cuvelier M.L."/>
            <person name="Derelle E."/>
            <person name="Everett M.V."/>
            <person name="Foulon E."/>
            <person name="Grimwood J."/>
            <person name="Gundlach H."/>
            <person name="Henrissat B."/>
            <person name="Napoli C."/>
            <person name="McDonald S.M."/>
            <person name="Parker M.S."/>
            <person name="Rombauts S."/>
            <person name="Salamov A."/>
            <person name="Von Dassow P."/>
            <person name="Badger J.H."/>
            <person name="Coutinho P.M."/>
            <person name="Demir E."/>
            <person name="Dubchak I."/>
            <person name="Gentemann C."/>
            <person name="Eikrem W."/>
            <person name="Gready J.E."/>
            <person name="John U."/>
            <person name="Lanier W."/>
            <person name="Lindquist E.A."/>
            <person name="Lucas S."/>
            <person name="Mayer K.F."/>
            <person name="Moreau H."/>
            <person name="Not F."/>
            <person name="Otillar R."/>
            <person name="Panaud O."/>
            <person name="Pangilinan J."/>
            <person name="Paulsen I."/>
            <person name="Piegu B."/>
            <person name="Poliakov A."/>
            <person name="Robbens S."/>
            <person name="Schmutz J."/>
            <person name="Toulza E."/>
            <person name="Wyss T."/>
            <person name="Zelensky A."/>
            <person name="Zhou K."/>
            <person name="Armbrust E.V."/>
            <person name="Bhattacharya D."/>
            <person name="Goodenough U.W."/>
            <person name="Van de Peer Y."/>
            <person name="Grigoriev I.V."/>
        </authorList>
    </citation>
    <scope>NUCLEOTIDE SEQUENCE [LARGE SCALE GENOMIC DNA]</scope>
    <source>
        <strain evidence="10">RCC299 / NOUM17</strain>
    </source>
</reference>
<dbReference type="OMA" id="GWCLIDA"/>
<keyword evidence="10" id="KW-1185">Reference proteome</keyword>
<dbReference type="GO" id="GO:0005524">
    <property type="term" value="F:ATP binding"/>
    <property type="evidence" value="ECO:0007669"/>
    <property type="project" value="UniProtKB-KW"/>
</dbReference>
<keyword evidence="7" id="KW-0057">Aromatic amino acid biosynthesis</keyword>
<dbReference type="HAMAP" id="MF_00109">
    <property type="entry name" value="Shikimate_kinase"/>
    <property type="match status" value="1"/>
</dbReference>
<dbReference type="OrthoDB" id="496720at2759"/>
<sequence length="281" mass="31884">MRGSATASARWCAPATSNRAARRNLAYLPGQQRQQRQRRQPQLPSLTAQNFRSNPPTGQAQQSKPNRHTNLILIGGRGCGKSALCRRIMAAEPRFSLYSLDDIIVESSGMSIPRMVQDFGWRHFREVEFEVCKRVALLCDRGWCLIDAGGGVVVDLDDDGDETYSQRKVDTLKRNGLGKIVYLRRDVEYLVTRTSGDRNRPSLSDVRSFEQVMGARAPWYERAADYVVDATGGSVEKEVKNKQEIKREVLRYFYQVTGEVPADEQYRPPTDDEDDDDEDDD</sequence>
<evidence type="ECO:0000256" key="8">
    <source>
        <dbReference type="SAM" id="MobiDB-lite"/>
    </source>
</evidence>
<evidence type="ECO:0000256" key="3">
    <source>
        <dbReference type="ARBA" id="ARBA00022679"/>
    </source>
</evidence>
<dbReference type="InterPro" id="IPR000623">
    <property type="entry name" value="Shikimate_kinase/TSH1"/>
</dbReference>
<organism evidence="9 10">
    <name type="scientific">Micromonas commoda (strain RCC299 / NOUM17 / CCMP2709)</name>
    <name type="common">Picoplanktonic green alga</name>
    <dbReference type="NCBI Taxonomy" id="296587"/>
    <lineage>
        <taxon>Eukaryota</taxon>
        <taxon>Viridiplantae</taxon>
        <taxon>Chlorophyta</taxon>
        <taxon>Mamiellophyceae</taxon>
        <taxon>Mamiellales</taxon>
        <taxon>Mamiellaceae</taxon>
        <taxon>Micromonas</taxon>
    </lineage>
</organism>
<protein>
    <recommendedName>
        <fullName evidence="11">Shikimate kinase</fullName>
    </recommendedName>
</protein>